<evidence type="ECO:0000256" key="6">
    <source>
        <dbReference type="SAM" id="Coils"/>
    </source>
</evidence>
<dbReference type="EMBL" id="JAHUZN010000001">
    <property type="protein sequence ID" value="KAG8504104.1"/>
    <property type="molecule type" value="Genomic_DNA"/>
</dbReference>
<evidence type="ECO:0000256" key="7">
    <source>
        <dbReference type="SAM" id="Phobius"/>
    </source>
</evidence>
<evidence type="ECO:0000256" key="1">
    <source>
        <dbReference type="ARBA" id="ARBA00004323"/>
    </source>
</evidence>
<evidence type="ECO:0000256" key="2">
    <source>
        <dbReference type="ARBA" id="ARBA00010271"/>
    </source>
</evidence>
<dbReference type="InterPro" id="IPR040911">
    <property type="entry name" value="Exostosin_GT47"/>
</dbReference>
<feature type="transmembrane region" description="Helical" evidence="7">
    <location>
        <begin position="530"/>
        <end position="551"/>
    </location>
</feature>
<feature type="transmembrane region" description="Helical" evidence="7">
    <location>
        <begin position="20"/>
        <end position="42"/>
    </location>
</feature>
<evidence type="ECO:0000256" key="5">
    <source>
        <dbReference type="ARBA" id="ARBA00023034"/>
    </source>
</evidence>
<dbReference type="Proteomes" id="UP000701853">
    <property type="component" value="Chromosome 1"/>
</dbReference>
<keyword evidence="7" id="KW-1133">Transmembrane helix</keyword>
<keyword evidence="7" id="KW-0812">Transmembrane</keyword>
<evidence type="ECO:0000313" key="9">
    <source>
        <dbReference type="EMBL" id="KAG8504104.1"/>
    </source>
</evidence>
<evidence type="ECO:0000256" key="4">
    <source>
        <dbReference type="ARBA" id="ARBA00022968"/>
    </source>
</evidence>
<gene>
    <name evidence="9" type="ORF">CXB51_002472</name>
</gene>
<dbReference type="GO" id="GO:0000139">
    <property type="term" value="C:Golgi membrane"/>
    <property type="evidence" value="ECO:0007669"/>
    <property type="project" value="UniProtKB-SubCell"/>
</dbReference>
<sequence length="977" mass="111917">MSGDRFKNCFPPTPAGSSSTAIKLLMITVPLILVSFVIFVLVPRNSSYWVYVSPSGNSSTGNFGEVSEEVSTAVEAVAVSGEAALNRSTNKSLDVEAQVMEIHEFDETKENSLNITKNEPNNLNISVAGVPNATISLNESISLPLKRNRRVRTKLDKLEARLQRARAAIKDAKNSSQLLDPDYVPIGPMYWDAKAFHSIYSMEGNFIYQMDVNTKFRTNDPEKAHVFYLPFSVAKMVQFVYLRDSRDFGPIRRTVIDYVNVVSEKYLYWNRSLGADHFMLACHDWGPEASFSNPYLGKNSIRALCNANTSEKFNPVKDVSIPEMNLRTGKLTGLIGGPSASRRPILAFFAGGVHGPIRPILLEHWEGKDDEIKVHKYLAKGINYYEMMRSSKYCLCPSGYEVASPRIVEALYNGCVPVLISKSYVPPFSDVLRWKSFSVVVSVEDIPRLKEILMKISSRQYIRMQRRVLQVRRHFEFHSPPKRFDVFHMILHSIWLRRLNVRVSDAMVKRFKTCCSSIKTSSSSSSSMKVVLLSVVIPLILLTSFLSFSLVSKRSFWGFSYTNPYSKTIKEAFSNETPIKNNSISSSSSSSSSSSVAQQQQLPHVQYTLNDDRPLKHRRRRWYWSDLDRLERGLQRARAAIKEAMNGSRLKDPDYSPDGPIYWNAKIFVYKEGEVPLFHDGPCRMIYTIEGQFINKMEINTKFRTHNPHHAHAFFLPYSVTRMRHFLHDLRSFGRIVTDYVNIITAKHPHWNRSLGADHFILACHDWLVRNSIRALCNANTSERFNPMKDVSIPEINIRGNKLEGLNNGGLPPSKRSILAFFAGGNHGPIRPILFKHWKRKDQDIQVYEYLPKGLSYIDLMRKSKYCLCPSGYEVASPRVVEALYNGCVPVLISKDYVPPFSDVLDWKTFSVTVPVEEIGELKKRLMGIPERQYKRMQKRVVQVKRHFDLNSTPKRYDVFHMILHSIWLRRLNVRLR</sequence>
<keyword evidence="3" id="KW-0328">Glycosyltransferase</keyword>
<keyword evidence="5" id="KW-0333">Golgi apparatus</keyword>
<dbReference type="AlphaFoldDB" id="A0A8J5ZDN8"/>
<keyword evidence="4" id="KW-0735">Signal-anchor</keyword>
<dbReference type="PANTHER" id="PTHR11062:SF207">
    <property type="entry name" value="OS07G0188700 PROTEIN"/>
    <property type="match status" value="1"/>
</dbReference>
<evidence type="ECO:0000259" key="8">
    <source>
        <dbReference type="Pfam" id="PF03016"/>
    </source>
</evidence>
<organism evidence="9 10">
    <name type="scientific">Gossypium anomalum</name>
    <dbReference type="NCBI Taxonomy" id="47600"/>
    <lineage>
        <taxon>Eukaryota</taxon>
        <taxon>Viridiplantae</taxon>
        <taxon>Streptophyta</taxon>
        <taxon>Embryophyta</taxon>
        <taxon>Tracheophyta</taxon>
        <taxon>Spermatophyta</taxon>
        <taxon>Magnoliopsida</taxon>
        <taxon>eudicotyledons</taxon>
        <taxon>Gunneridae</taxon>
        <taxon>Pentapetalae</taxon>
        <taxon>rosids</taxon>
        <taxon>malvids</taxon>
        <taxon>Malvales</taxon>
        <taxon>Malvaceae</taxon>
        <taxon>Malvoideae</taxon>
        <taxon>Gossypium</taxon>
    </lineage>
</organism>
<dbReference type="GO" id="GO:0016757">
    <property type="term" value="F:glycosyltransferase activity"/>
    <property type="evidence" value="ECO:0007669"/>
    <property type="project" value="UniProtKB-KW"/>
</dbReference>
<feature type="domain" description="Exostosin GT47" evidence="8">
    <location>
        <begin position="185"/>
        <end position="456"/>
    </location>
</feature>
<protein>
    <recommendedName>
        <fullName evidence="8">Exostosin GT47 domain-containing protein</fullName>
    </recommendedName>
</protein>
<proteinExistence type="inferred from homology"/>
<evidence type="ECO:0000256" key="3">
    <source>
        <dbReference type="ARBA" id="ARBA00022676"/>
    </source>
</evidence>
<feature type="coiled-coil region" evidence="6">
    <location>
        <begin position="148"/>
        <end position="175"/>
    </location>
</feature>
<reference evidence="9 10" key="1">
    <citation type="journal article" date="2021" name="bioRxiv">
        <title>The Gossypium anomalum genome as a resource for cotton improvement and evolutionary analysis of hybrid incompatibility.</title>
        <authorList>
            <person name="Grover C.E."/>
            <person name="Yuan D."/>
            <person name="Arick M.A."/>
            <person name="Miller E.R."/>
            <person name="Hu G."/>
            <person name="Peterson D.G."/>
            <person name="Wendel J.F."/>
            <person name="Udall J.A."/>
        </authorList>
    </citation>
    <scope>NUCLEOTIDE SEQUENCE [LARGE SCALE GENOMIC DNA]</scope>
    <source>
        <strain evidence="9">JFW-Udall</strain>
        <tissue evidence="9">Leaf</tissue>
    </source>
</reference>
<dbReference type="InterPro" id="IPR004263">
    <property type="entry name" value="Exostosin"/>
</dbReference>
<feature type="domain" description="Exostosin GT47" evidence="8">
    <location>
        <begin position="666"/>
        <end position="927"/>
    </location>
</feature>
<dbReference type="OrthoDB" id="1924787at2759"/>
<comment type="caution">
    <text evidence="9">The sequence shown here is derived from an EMBL/GenBank/DDBJ whole genome shotgun (WGS) entry which is preliminary data.</text>
</comment>
<dbReference type="Gene3D" id="3.40.50.2000">
    <property type="entry name" value="Glycogen Phosphorylase B"/>
    <property type="match status" value="1"/>
</dbReference>
<accession>A0A8J5ZDN8</accession>
<comment type="similarity">
    <text evidence="2">Belongs to the glycosyltransferase 47 family.</text>
</comment>
<dbReference type="PANTHER" id="PTHR11062">
    <property type="entry name" value="EXOSTOSIN HEPARAN SULFATE GLYCOSYLTRANSFERASE -RELATED"/>
    <property type="match status" value="1"/>
</dbReference>
<keyword evidence="6" id="KW-0175">Coiled coil</keyword>
<dbReference type="Pfam" id="PF03016">
    <property type="entry name" value="Exostosin_GT47"/>
    <property type="match status" value="2"/>
</dbReference>
<name>A0A8J5ZDN8_9ROSI</name>
<comment type="subcellular location">
    <subcellularLocation>
        <location evidence="1">Golgi apparatus membrane</location>
        <topology evidence="1">Single-pass type II membrane protein</topology>
    </subcellularLocation>
</comment>
<keyword evidence="7" id="KW-0472">Membrane</keyword>
<keyword evidence="10" id="KW-1185">Reference proteome</keyword>
<evidence type="ECO:0000313" key="10">
    <source>
        <dbReference type="Proteomes" id="UP000701853"/>
    </source>
</evidence>
<keyword evidence="3" id="KW-0808">Transferase</keyword>